<feature type="region of interest" description="Disordered" evidence="1">
    <location>
        <begin position="40"/>
        <end position="69"/>
    </location>
</feature>
<organism evidence="2 3">
    <name type="scientific">Laspinema olomoucense D3b</name>
    <dbReference type="NCBI Taxonomy" id="2953688"/>
    <lineage>
        <taxon>Bacteria</taxon>
        <taxon>Bacillati</taxon>
        <taxon>Cyanobacteriota</taxon>
        <taxon>Cyanophyceae</taxon>
        <taxon>Oscillatoriophycideae</taxon>
        <taxon>Oscillatoriales</taxon>
        <taxon>Laspinemataceae</taxon>
        <taxon>Laspinema</taxon>
        <taxon>Laspinema olomoucense</taxon>
    </lineage>
</organism>
<gene>
    <name evidence="2" type="ORF">NG792_01215</name>
</gene>
<evidence type="ECO:0000313" key="3">
    <source>
        <dbReference type="Proteomes" id="UP001525961"/>
    </source>
</evidence>
<feature type="compositionally biased region" description="Low complexity" evidence="1">
    <location>
        <begin position="40"/>
        <end position="63"/>
    </location>
</feature>
<evidence type="ECO:0000313" key="2">
    <source>
        <dbReference type="EMBL" id="MCT7976340.1"/>
    </source>
</evidence>
<dbReference type="Proteomes" id="UP001525961">
    <property type="component" value="Unassembled WGS sequence"/>
</dbReference>
<sequence length="69" mass="7416">MRQFPGNWANSSLVIRKSGVNALRFHVKLCNTDILHLWQQPAGQQPAGQQPAGQQPAGQQPAGDKSPAS</sequence>
<proteinExistence type="predicted"/>
<protein>
    <submittedName>
        <fullName evidence="2">Uncharacterized protein</fullName>
    </submittedName>
</protein>
<comment type="caution">
    <text evidence="2">The sequence shown here is derived from an EMBL/GenBank/DDBJ whole genome shotgun (WGS) entry which is preliminary data.</text>
</comment>
<evidence type="ECO:0000256" key="1">
    <source>
        <dbReference type="SAM" id="MobiDB-lite"/>
    </source>
</evidence>
<keyword evidence="3" id="KW-1185">Reference proteome</keyword>
<dbReference type="EMBL" id="JAMXFA010000001">
    <property type="protein sequence ID" value="MCT7976340.1"/>
    <property type="molecule type" value="Genomic_DNA"/>
</dbReference>
<reference evidence="2 3" key="1">
    <citation type="journal article" date="2022" name="Front. Microbiol.">
        <title>High genomic differentiation and limited gene flow indicate recent cryptic speciation within the genus Laspinema (cyanobacteria).</title>
        <authorList>
            <person name="Stanojkovic A."/>
            <person name="Skoupy S."/>
            <person name="Skaloud P."/>
            <person name="Dvorak P."/>
        </authorList>
    </citation>
    <scope>NUCLEOTIDE SEQUENCE [LARGE SCALE GENOMIC DNA]</scope>
    <source>
        <strain evidence="2 3">D3b</strain>
    </source>
</reference>
<accession>A0ABT2N4M0</accession>
<name>A0ABT2N4M0_9CYAN</name>
<dbReference type="RefSeq" id="WP_261234212.1">
    <property type="nucleotide sequence ID" value="NZ_JAMXFA010000001.1"/>
</dbReference>